<comment type="caution">
    <text evidence="1">The sequence shown here is derived from an EMBL/GenBank/DDBJ whole genome shotgun (WGS) entry which is preliminary data.</text>
</comment>
<reference evidence="1 2" key="1">
    <citation type="submission" date="2015-01" db="EMBL/GenBank/DDBJ databases">
        <title>Evolution of Trichinella species and genotypes.</title>
        <authorList>
            <person name="Korhonen P.K."/>
            <person name="Edoardo P."/>
            <person name="Giuseppe L.R."/>
            <person name="Gasser R.B."/>
        </authorList>
    </citation>
    <scope>NUCLEOTIDE SEQUENCE [LARGE SCALE GENOMIC DNA]</scope>
    <source>
        <strain evidence="1">ISS417</strain>
    </source>
</reference>
<dbReference type="Proteomes" id="UP000055048">
    <property type="component" value="Unassembled WGS sequence"/>
</dbReference>
<organism evidence="1 2">
    <name type="scientific">Trichinella murrelli</name>
    <dbReference type="NCBI Taxonomy" id="144512"/>
    <lineage>
        <taxon>Eukaryota</taxon>
        <taxon>Metazoa</taxon>
        <taxon>Ecdysozoa</taxon>
        <taxon>Nematoda</taxon>
        <taxon>Enoplea</taxon>
        <taxon>Dorylaimia</taxon>
        <taxon>Trichinellida</taxon>
        <taxon>Trichinellidae</taxon>
        <taxon>Trichinella</taxon>
    </lineage>
</organism>
<sequence>MGKNCKQLRKTTTDLLHFTLTEKNYSKKEAGVIDRVSNLCSLVVNIVESALERKLMKLCLELKHLA</sequence>
<evidence type="ECO:0000313" key="1">
    <source>
        <dbReference type="EMBL" id="KRX40463.1"/>
    </source>
</evidence>
<proteinExistence type="predicted"/>
<evidence type="ECO:0000313" key="2">
    <source>
        <dbReference type="Proteomes" id="UP000055048"/>
    </source>
</evidence>
<keyword evidence="2" id="KW-1185">Reference proteome</keyword>
<dbReference type="EMBL" id="JYDJ01000199">
    <property type="protein sequence ID" value="KRX40463.1"/>
    <property type="molecule type" value="Genomic_DNA"/>
</dbReference>
<name>A0A0V0TN28_9BILA</name>
<protein>
    <submittedName>
        <fullName evidence="1">Uncharacterized protein</fullName>
    </submittedName>
</protein>
<gene>
    <name evidence="1" type="ORF">T05_7152</name>
</gene>
<accession>A0A0V0TN28</accession>
<dbReference type="AlphaFoldDB" id="A0A0V0TN28"/>